<dbReference type="Gene3D" id="3.40.50.300">
    <property type="entry name" value="P-loop containing nucleotide triphosphate hydrolases"/>
    <property type="match status" value="1"/>
</dbReference>
<keyword evidence="5" id="KW-1185">Reference proteome</keyword>
<dbReference type="AlphaFoldDB" id="A0A7R9BYZ6"/>
<name>A0A7R9BYZ6_9CRUS</name>
<dbReference type="SUPFAM" id="SSF52540">
    <property type="entry name" value="P-loop containing nucleoside triphosphate hydrolases"/>
    <property type="match status" value="1"/>
</dbReference>
<evidence type="ECO:0000256" key="2">
    <source>
        <dbReference type="ARBA" id="ARBA00022490"/>
    </source>
</evidence>
<evidence type="ECO:0000256" key="3">
    <source>
        <dbReference type="SAM" id="MobiDB-lite"/>
    </source>
</evidence>
<dbReference type="InterPro" id="IPR027417">
    <property type="entry name" value="P-loop_NTPase"/>
</dbReference>
<feature type="compositionally biased region" description="Basic and acidic residues" evidence="3">
    <location>
        <begin position="53"/>
        <end position="72"/>
    </location>
</feature>
<dbReference type="OrthoDB" id="6513042at2759"/>
<dbReference type="Proteomes" id="UP000678499">
    <property type="component" value="Unassembled WGS sequence"/>
</dbReference>
<dbReference type="Gene3D" id="2.40.30.270">
    <property type="match status" value="1"/>
</dbReference>
<proteinExistence type="predicted"/>
<reference evidence="4" key="1">
    <citation type="submission" date="2020-11" db="EMBL/GenBank/DDBJ databases">
        <authorList>
            <person name="Tran Van P."/>
        </authorList>
    </citation>
    <scope>NUCLEOTIDE SEQUENCE</scope>
</reference>
<gene>
    <name evidence="4" type="ORF">NMOB1V02_LOCUS11789</name>
</gene>
<evidence type="ECO:0000313" key="4">
    <source>
        <dbReference type="EMBL" id="CAD7284182.1"/>
    </source>
</evidence>
<dbReference type="PANTHER" id="PTHR45418">
    <property type="entry name" value="CANCER/TESTIS ANTIGEN 55"/>
    <property type="match status" value="1"/>
</dbReference>
<evidence type="ECO:0008006" key="6">
    <source>
        <dbReference type="Google" id="ProtNLM"/>
    </source>
</evidence>
<dbReference type="PANTHER" id="PTHR45418:SF5">
    <property type="entry name" value="BRCA2-INTERACTING PROTEIN-LIKE-RELATED"/>
    <property type="match status" value="1"/>
</dbReference>
<dbReference type="GO" id="GO:0005737">
    <property type="term" value="C:cytoplasm"/>
    <property type="evidence" value="ECO:0007669"/>
    <property type="project" value="UniProtKB-SubCell"/>
</dbReference>
<keyword evidence="2" id="KW-0963">Cytoplasm</keyword>
<sequence length="315" mass="35509">MKTRYTALGELYVPFLETPKYSWKLSVYQSVGFAGCVVLMRAEGNHRLGVKKVDFSKRGPRDTESPRDKIPDTKSPPYPRTANDTAIYDGCGLSKGCFGSPEGCTEKRKCDKVVTYSTTSDGEAYRFELQGGVAELQNGDAYIAVGFSDDGCVVETEVEKVADEKLYVKRDHILERFLKKNSKVDVRFKLNEGSYRRKHVALEKASECIGMDNIFPEFPQEAEPILKLTYAREYRSEFRPAPGSVAAVEDEHAPGTRKIRWFNRHLNELQRKAVLNIFNSSTKAPYLLFGPPGTGKTVTLVETIMQTYDMLPESR</sequence>
<dbReference type="EMBL" id="OA889265">
    <property type="protein sequence ID" value="CAD7284182.1"/>
    <property type="molecule type" value="Genomic_DNA"/>
</dbReference>
<evidence type="ECO:0000313" key="5">
    <source>
        <dbReference type="Proteomes" id="UP000678499"/>
    </source>
</evidence>
<accession>A0A7R9BYZ6</accession>
<protein>
    <recommendedName>
        <fullName evidence="6">RNA helicase</fullName>
    </recommendedName>
</protein>
<organism evidence="4">
    <name type="scientific">Notodromas monacha</name>
    <dbReference type="NCBI Taxonomy" id="399045"/>
    <lineage>
        <taxon>Eukaryota</taxon>
        <taxon>Metazoa</taxon>
        <taxon>Ecdysozoa</taxon>
        <taxon>Arthropoda</taxon>
        <taxon>Crustacea</taxon>
        <taxon>Oligostraca</taxon>
        <taxon>Ostracoda</taxon>
        <taxon>Podocopa</taxon>
        <taxon>Podocopida</taxon>
        <taxon>Cypridocopina</taxon>
        <taxon>Cypridoidea</taxon>
        <taxon>Cyprididae</taxon>
        <taxon>Notodromas</taxon>
    </lineage>
</organism>
<evidence type="ECO:0000256" key="1">
    <source>
        <dbReference type="ARBA" id="ARBA00004496"/>
    </source>
</evidence>
<feature type="region of interest" description="Disordered" evidence="3">
    <location>
        <begin position="53"/>
        <end position="81"/>
    </location>
</feature>
<dbReference type="EMBL" id="CAJPEX010007228">
    <property type="protein sequence ID" value="CAG0924334.1"/>
    <property type="molecule type" value="Genomic_DNA"/>
</dbReference>
<comment type="subcellular location">
    <subcellularLocation>
        <location evidence="1">Cytoplasm</location>
    </subcellularLocation>
</comment>